<comment type="similarity">
    <text evidence="1">Belongs to the TRAFAC class TrmE-Era-EngA-EngB-Septin-like GTPase superfamily. AIG1/Toc34/Toc159-like paraseptin GTPase family. IAN subfamily.</text>
</comment>
<feature type="non-terminal residue" evidence="6">
    <location>
        <position position="445"/>
    </location>
</feature>
<evidence type="ECO:0000256" key="2">
    <source>
        <dbReference type="ARBA" id="ARBA00022741"/>
    </source>
</evidence>
<dbReference type="GO" id="GO:0005525">
    <property type="term" value="F:GTP binding"/>
    <property type="evidence" value="ECO:0007669"/>
    <property type="project" value="UniProtKB-KW"/>
</dbReference>
<reference evidence="6" key="1">
    <citation type="submission" date="2018-07" db="EMBL/GenBank/DDBJ databases">
        <title>Comparative genomics of catfishes provides insights into carnivory and benthic adaptation.</title>
        <authorList>
            <person name="Zhang Y."/>
            <person name="Wang D."/>
            <person name="Peng Z."/>
            <person name="Zheng S."/>
            <person name="Shao F."/>
            <person name="Tao W."/>
        </authorList>
    </citation>
    <scope>NUCLEOTIDE SEQUENCE</scope>
    <source>
        <strain evidence="6">Chongqing</strain>
    </source>
</reference>
<evidence type="ECO:0000313" key="6">
    <source>
        <dbReference type="EMBL" id="KAI5613600.1"/>
    </source>
</evidence>
<comment type="caution">
    <text evidence="6">The sequence shown here is derived from an EMBL/GenBank/DDBJ whole genome shotgun (WGS) entry which is preliminary data.</text>
</comment>
<feature type="domain" description="AIG1-type G" evidence="5">
    <location>
        <begin position="228"/>
        <end position="422"/>
    </location>
</feature>
<keyword evidence="2" id="KW-0547">Nucleotide-binding</keyword>
<dbReference type="SUPFAM" id="SSF52540">
    <property type="entry name" value="P-loop containing nucleoside triphosphate hydrolases"/>
    <property type="match status" value="2"/>
</dbReference>
<feature type="compositionally biased region" description="Basic and acidic residues" evidence="4">
    <location>
        <begin position="430"/>
        <end position="445"/>
    </location>
</feature>
<keyword evidence="7" id="KW-1185">Reference proteome</keyword>
<evidence type="ECO:0000256" key="3">
    <source>
        <dbReference type="ARBA" id="ARBA00023134"/>
    </source>
</evidence>
<evidence type="ECO:0000256" key="4">
    <source>
        <dbReference type="SAM" id="MobiDB-lite"/>
    </source>
</evidence>
<dbReference type="Pfam" id="PF04548">
    <property type="entry name" value="AIG1"/>
    <property type="match status" value="2"/>
</dbReference>
<dbReference type="PANTHER" id="PTHR10903">
    <property type="entry name" value="GTPASE, IMAP FAMILY MEMBER-RELATED"/>
    <property type="match status" value="1"/>
</dbReference>
<accession>A0AAD5FEB9</accession>
<name>A0AAD5FEB9_SILAS</name>
<gene>
    <name evidence="6" type="ORF">C0J50_4004</name>
</gene>
<dbReference type="EMBL" id="MU562415">
    <property type="protein sequence ID" value="KAI5613600.1"/>
    <property type="molecule type" value="Genomic_DNA"/>
</dbReference>
<organism evidence="6 7">
    <name type="scientific">Silurus asotus</name>
    <name type="common">Amur catfish</name>
    <name type="synonym">Parasilurus asotus</name>
    <dbReference type="NCBI Taxonomy" id="30991"/>
    <lineage>
        <taxon>Eukaryota</taxon>
        <taxon>Metazoa</taxon>
        <taxon>Chordata</taxon>
        <taxon>Craniata</taxon>
        <taxon>Vertebrata</taxon>
        <taxon>Euteleostomi</taxon>
        <taxon>Actinopterygii</taxon>
        <taxon>Neopterygii</taxon>
        <taxon>Teleostei</taxon>
        <taxon>Ostariophysi</taxon>
        <taxon>Siluriformes</taxon>
        <taxon>Siluridae</taxon>
        <taxon>Silurus</taxon>
    </lineage>
</organism>
<evidence type="ECO:0000313" key="7">
    <source>
        <dbReference type="Proteomes" id="UP001205998"/>
    </source>
</evidence>
<evidence type="ECO:0000259" key="5">
    <source>
        <dbReference type="PROSITE" id="PS51720"/>
    </source>
</evidence>
<feature type="non-terminal residue" evidence="6">
    <location>
        <position position="1"/>
    </location>
</feature>
<proteinExistence type="inferred from homology"/>
<protein>
    <submittedName>
        <fullName evidence="6">GTPase IMAP family member 8-like isoform X2</fullName>
    </submittedName>
</protein>
<dbReference type="PROSITE" id="PS51720">
    <property type="entry name" value="G_AIG1"/>
    <property type="match status" value="1"/>
</dbReference>
<dbReference type="InterPro" id="IPR006703">
    <property type="entry name" value="G_AIG1"/>
</dbReference>
<sequence length="445" mass="50013">DLRIVLLGKAGSKKNRVAKAILGDIELYEEHEKCVLYEGEHAGKSICIVDTPGWDRVSIECTTKKIKNEITRSVTLCPPGPHALILVLPVNTGDVPSQNELKSSSRHVELLSERVWNYTMVLFLCDRDVQESTITEHIQEAEKLLEKCSGRHCVMRLSESETQINGLLKEIESMVEEYLEILTNTLQNLVEHLPKRVEAVITANETKCGIGCLKSHLCSCLYVMYNQYTYLRIVLLGKSGAGKNRVAKAILGDIELYEESEECVLYEGEHAGKSICIVDTPGWDRVSIECTTKKIKNEISRSVTLCPPGPDALILVLPVNTGDVPSLNELESTSGHVELLSERVWNHTMVLFLCDRDVEESTITAHIQKSEKLLEKCSGRHCVMRLSESESQVCALLKKIESMVEEKQGYFSLTEGYYEEEQGKTGTQEETNKKQGEEQSEEKHR</sequence>
<dbReference type="Gene3D" id="3.40.50.300">
    <property type="entry name" value="P-loop containing nucleotide triphosphate hydrolases"/>
    <property type="match status" value="2"/>
</dbReference>
<evidence type="ECO:0000256" key="1">
    <source>
        <dbReference type="ARBA" id="ARBA00008535"/>
    </source>
</evidence>
<dbReference type="PANTHER" id="PTHR10903:SF107">
    <property type="entry name" value="GTPASE IMAP FAMILY MEMBER 4-LIKE-RELATED"/>
    <property type="match status" value="1"/>
</dbReference>
<dbReference type="InterPro" id="IPR027417">
    <property type="entry name" value="P-loop_NTPase"/>
</dbReference>
<dbReference type="AlphaFoldDB" id="A0AAD5FEB9"/>
<feature type="region of interest" description="Disordered" evidence="4">
    <location>
        <begin position="419"/>
        <end position="445"/>
    </location>
</feature>
<dbReference type="InterPro" id="IPR045058">
    <property type="entry name" value="GIMA/IAN/Toc"/>
</dbReference>
<keyword evidence="3" id="KW-0342">GTP-binding</keyword>
<dbReference type="Proteomes" id="UP001205998">
    <property type="component" value="Unassembled WGS sequence"/>
</dbReference>